<dbReference type="InterPro" id="IPR040624">
    <property type="entry name" value="HalOD1"/>
</dbReference>
<evidence type="ECO:0000313" key="3">
    <source>
        <dbReference type="Proteomes" id="UP001430377"/>
    </source>
</evidence>
<feature type="domain" description="Halobacterial output" evidence="1">
    <location>
        <begin position="15"/>
        <end position="82"/>
    </location>
</feature>
<reference evidence="2 3" key="1">
    <citation type="submission" date="2021-06" db="EMBL/GenBank/DDBJ databases">
        <title>Halomicroarcula sp. a new haloarchaeum isolated from saline soil.</title>
        <authorList>
            <person name="Duran-Viseras A."/>
            <person name="Sanchez-Porro C."/>
            <person name="Ventosa A."/>
        </authorList>
    </citation>
    <scope>NUCLEOTIDE SEQUENCE [LARGE SCALE GENOMIC DNA]</scope>
    <source>
        <strain evidence="2 3">F13</strain>
    </source>
</reference>
<proteinExistence type="predicted"/>
<dbReference type="Proteomes" id="UP001430377">
    <property type="component" value="Unassembled WGS sequence"/>
</dbReference>
<sequence length="86" mass="9434">MAVQQTRLEMAEGEADTVSRAIVQHVAEVADKDLTELPPLYETIDPDALDTLLDSLDEDNSSFSLEFTYAGQQISIKIDETVGCSE</sequence>
<keyword evidence="3" id="KW-1185">Reference proteome</keyword>
<organism evidence="2 3">
    <name type="scientific">Haloarcula rubra</name>
    <dbReference type="NCBI Taxonomy" id="2487747"/>
    <lineage>
        <taxon>Archaea</taxon>
        <taxon>Methanobacteriati</taxon>
        <taxon>Methanobacteriota</taxon>
        <taxon>Stenosarchaea group</taxon>
        <taxon>Halobacteria</taxon>
        <taxon>Halobacteriales</taxon>
        <taxon>Haloarculaceae</taxon>
        <taxon>Haloarcula</taxon>
    </lineage>
</organism>
<dbReference type="Pfam" id="PF18545">
    <property type="entry name" value="HalOD1"/>
    <property type="match status" value="1"/>
</dbReference>
<dbReference type="EMBL" id="RKLR01000012">
    <property type="protein sequence ID" value="MBX0325281.1"/>
    <property type="molecule type" value="Genomic_DNA"/>
</dbReference>
<evidence type="ECO:0000313" key="2">
    <source>
        <dbReference type="EMBL" id="MBX0325281.1"/>
    </source>
</evidence>
<name>A0AAW4PVQ7_9EURY</name>
<accession>A0AAW4PVQ7</accession>
<evidence type="ECO:0000259" key="1">
    <source>
        <dbReference type="Pfam" id="PF18545"/>
    </source>
</evidence>
<dbReference type="AlphaFoldDB" id="A0AAW4PVQ7"/>
<comment type="caution">
    <text evidence="2">The sequence shown here is derived from an EMBL/GenBank/DDBJ whole genome shotgun (WGS) entry which is preliminary data.</text>
</comment>
<protein>
    <recommendedName>
        <fullName evidence="1">Halobacterial output domain-containing protein</fullName>
    </recommendedName>
</protein>
<gene>
    <name evidence="2" type="ORF">EGH21_19840</name>
</gene>